<sequence>MAGWPDLTRIPPSLLPVLTGPGAPFELVREDVRGVEMAVFAQRPRSLPELLAAAAREHPDRPYLVLPERTVTYGEAADAARAVAAVLRSRHGISAGDRVALAGANSAEHALTIWGVLLLGAVVVGLNGWWTGPELAAGLALTEPALLVADEPRLARLTQLDADAGSKVVAEAVAGAVSFTDLVAAAAETAGETGESGESGSPAFEPATIGEDDACAILFTSGTSGRPKGALISHRGLVNFAMDAALRGAVEAVSGAAPPPAGTPVSVLTGPFFHISGLGPLTAVAPRSGMTLVLPAPGRWDPAVHLELTARHGVTQWSGVPTQILRLLEHPDLDRMARPTIRGVGCGGATISPELPRLLEQRMPGIPLTNGYGMTETCGLGTAISGPRLAAHPTSAGVPTPTAEVAVRDESGAEITDGRIGELWIRCPSTFLGYWGEPVSPVDDQGWYPTGDYGRFEGGLLQVESRLRDMIVRGGENIYPIEIENRLLEHADVADAAVIGVAHRELGQEVLAVIVPRDGAVIDPADVRAWVGASLAAFKVPAHVTTVSSLPRNTTGKVLKQDLRKRFDVPPGTDAANETESGTGTSADAGVGSGTAAAR</sequence>
<dbReference type="Pfam" id="PF13193">
    <property type="entry name" value="AMP-binding_C"/>
    <property type="match status" value="1"/>
</dbReference>
<feature type="compositionally biased region" description="Polar residues" evidence="3">
    <location>
        <begin position="576"/>
        <end position="586"/>
    </location>
</feature>
<dbReference type="InterPro" id="IPR045851">
    <property type="entry name" value="AMP-bd_C_sf"/>
</dbReference>
<dbReference type="InterPro" id="IPR020845">
    <property type="entry name" value="AMP-binding_CS"/>
</dbReference>
<evidence type="ECO:0000259" key="4">
    <source>
        <dbReference type="Pfam" id="PF00501"/>
    </source>
</evidence>
<dbReference type="Pfam" id="PF00501">
    <property type="entry name" value="AMP-binding"/>
    <property type="match status" value="1"/>
</dbReference>
<keyword evidence="7" id="KW-1185">Reference proteome</keyword>
<dbReference type="Proteomes" id="UP000198802">
    <property type="component" value="Unassembled WGS sequence"/>
</dbReference>
<dbReference type="AlphaFoldDB" id="A0A0S4QH74"/>
<feature type="domain" description="AMP-dependent synthetase/ligase" evidence="4">
    <location>
        <begin position="52"/>
        <end position="435"/>
    </location>
</feature>
<dbReference type="EMBL" id="FAOZ01000003">
    <property type="protein sequence ID" value="CUU54865.1"/>
    <property type="molecule type" value="Genomic_DNA"/>
</dbReference>
<evidence type="ECO:0000259" key="5">
    <source>
        <dbReference type="Pfam" id="PF13193"/>
    </source>
</evidence>
<evidence type="ECO:0000313" key="6">
    <source>
        <dbReference type="EMBL" id="CUU54865.1"/>
    </source>
</evidence>
<dbReference type="Gene3D" id="3.40.50.12780">
    <property type="entry name" value="N-terminal domain of ligase-like"/>
    <property type="match status" value="1"/>
</dbReference>
<dbReference type="PROSITE" id="PS00455">
    <property type="entry name" value="AMP_BINDING"/>
    <property type="match status" value="1"/>
</dbReference>
<evidence type="ECO:0000256" key="3">
    <source>
        <dbReference type="SAM" id="MobiDB-lite"/>
    </source>
</evidence>
<dbReference type="PANTHER" id="PTHR43201:SF5">
    <property type="entry name" value="MEDIUM-CHAIN ACYL-COA LIGASE ACSF2, MITOCHONDRIAL"/>
    <property type="match status" value="1"/>
</dbReference>
<evidence type="ECO:0000256" key="2">
    <source>
        <dbReference type="ARBA" id="ARBA00022598"/>
    </source>
</evidence>
<accession>A0A0S4QH74</accession>
<reference evidence="7" key="1">
    <citation type="submission" date="2015-11" db="EMBL/GenBank/DDBJ databases">
        <authorList>
            <person name="Varghese N."/>
        </authorList>
    </citation>
    <scope>NUCLEOTIDE SEQUENCE [LARGE SCALE GENOMIC DNA]</scope>
    <source>
        <strain evidence="7">DSM 45899</strain>
    </source>
</reference>
<dbReference type="InterPro" id="IPR042099">
    <property type="entry name" value="ANL_N_sf"/>
</dbReference>
<feature type="domain" description="AMP-binding enzyme C-terminal" evidence="5">
    <location>
        <begin position="482"/>
        <end position="557"/>
    </location>
</feature>
<keyword evidence="2 6" id="KW-0436">Ligase</keyword>
<dbReference type="InterPro" id="IPR000873">
    <property type="entry name" value="AMP-dep_synth/lig_dom"/>
</dbReference>
<comment type="similarity">
    <text evidence="1">Belongs to the ATP-dependent AMP-binding enzyme family.</text>
</comment>
<protein>
    <submittedName>
        <fullName evidence="6">Acyl-CoA synthetase (AMP-forming)/AMP-acid ligase II</fullName>
    </submittedName>
</protein>
<evidence type="ECO:0000313" key="7">
    <source>
        <dbReference type="Proteomes" id="UP000198802"/>
    </source>
</evidence>
<dbReference type="GO" id="GO:0006631">
    <property type="term" value="P:fatty acid metabolic process"/>
    <property type="evidence" value="ECO:0007669"/>
    <property type="project" value="TreeGrafter"/>
</dbReference>
<name>A0A0S4QH74_9ACTN</name>
<feature type="region of interest" description="Disordered" evidence="3">
    <location>
        <begin position="564"/>
        <end position="599"/>
    </location>
</feature>
<dbReference type="InterPro" id="IPR025110">
    <property type="entry name" value="AMP-bd_C"/>
</dbReference>
<dbReference type="FunFam" id="3.30.300.30:FF:000008">
    <property type="entry name" value="2,3-dihydroxybenzoate-AMP ligase"/>
    <property type="match status" value="1"/>
</dbReference>
<dbReference type="RefSeq" id="WP_091272737.1">
    <property type="nucleotide sequence ID" value="NZ_FAOZ01000003.1"/>
</dbReference>
<organism evidence="6 7">
    <name type="scientific">Parafrankia irregularis</name>
    <dbReference type="NCBI Taxonomy" id="795642"/>
    <lineage>
        <taxon>Bacteria</taxon>
        <taxon>Bacillati</taxon>
        <taxon>Actinomycetota</taxon>
        <taxon>Actinomycetes</taxon>
        <taxon>Frankiales</taxon>
        <taxon>Frankiaceae</taxon>
        <taxon>Parafrankia</taxon>
    </lineage>
</organism>
<dbReference type="SUPFAM" id="SSF56801">
    <property type="entry name" value="Acetyl-CoA synthetase-like"/>
    <property type="match status" value="1"/>
</dbReference>
<dbReference type="GO" id="GO:0031956">
    <property type="term" value="F:medium-chain fatty acid-CoA ligase activity"/>
    <property type="evidence" value="ECO:0007669"/>
    <property type="project" value="TreeGrafter"/>
</dbReference>
<evidence type="ECO:0000256" key="1">
    <source>
        <dbReference type="ARBA" id="ARBA00006432"/>
    </source>
</evidence>
<dbReference type="Gene3D" id="3.30.300.30">
    <property type="match status" value="1"/>
</dbReference>
<dbReference type="PANTHER" id="PTHR43201">
    <property type="entry name" value="ACYL-COA SYNTHETASE"/>
    <property type="match status" value="1"/>
</dbReference>
<gene>
    <name evidence="6" type="ORF">Ga0074812_103355</name>
</gene>
<proteinExistence type="inferred from homology"/>